<dbReference type="AlphaFoldDB" id="A0A1L9B1F5"/>
<dbReference type="EMBL" id="MPIN01000012">
    <property type="protein sequence ID" value="OJH36097.1"/>
    <property type="molecule type" value="Genomic_DNA"/>
</dbReference>
<proteinExistence type="predicted"/>
<feature type="compositionally biased region" description="Basic and acidic residues" evidence="1">
    <location>
        <begin position="17"/>
        <end position="27"/>
    </location>
</feature>
<comment type="caution">
    <text evidence="2">The sequence shown here is derived from an EMBL/GenBank/DDBJ whole genome shotgun (WGS) entry which is preliminary data.</text>
</comment>
<accession>A0A1L9B1F5</accession>
<evidence type="ECO:0000313" key="3">
    <source>
        <dbReference type="Proteomes" id="UP000182229"/>
    </source>
</evidence>
<evidence type="ECO:0000313" key="2">
    <source>
        <dbReference type="EMBL" id="OJH36097.1"/>
    </source>
</evidence>
<reference evidence="3" key="1">
    <citation type="submission" date="2016-11" db="EMBL/GenBank/DDBJ databases">
        <authorList>
            <person name="Shukria A."/>
            <person name="Stevens D.C."/>
        </authorList>
    </citation>
    <scope>NUCLEOTIDE SEQUENCE [LARGE SCALE GENOMIC DNA]</scope>
    <source>
        <strain evidence="3">Cbfe23</strain>
    </source>
</reference>
<keyword evidence="3" id="KW-1185">Reference proteome</keyword>
<organism evidence="2 3">
    <name type="scientific">Cystobacter ferrugineus</name>
    <dbReference type="NCBI Taxonomy" id="83449"/>
    <lineage>
        <taxon>Bacteria</taxon>
        <taxon>Pseudomonadati</taxon>
        <taxon>Myxococcota</taxon>
        <taxon>Myxococcia</taxon>
        <taxon>Myxococcales</taxon>
        <taxon>Cystobacterineae</taxon>
        <taxon>Archangiaceae</taxon>
        <taxon>Cystobacter</taxon>
    </lineage>
</organism>
<protein>
    <submittedName>
        <fullName evidence="2">Uncharacterized protein</fullName>
    </submittedName>
</protein>
<dbReference type="STRING" id="83449.BON30_35700"/>
<gene>
    <name evidence="2" type="ORF">BON30_35700</name>
</gene>
<reference evidence="2 3" key="2">
    <citation type="submission" date="2016-12" db="EMBL/GenBank/DDBJ databases">
        <title>Draft Genome Sequence of Cystobacter ferrugineus Strain Cbfe23.</title>
        <authorList>
            <person name="Akbar S."/>
            <person name="Dowd S.E."/>
            <person name="Stevens D.C."/>
        </authorList>
    </citation>
    <scope>NUCLEOTIDE SEQUENCE [LARGE SCALE GENOMIC DNA]</scope>
    <source>
        <strain evidence="2 3">Cbfe23</strain>
    </source>
</reference>
<sequence length="475" mass="49483">MGVALSSGALGCQPEQDSARGEEETRTGEQSLRVANSLTTQALVLNAITTNPSASAMLISGGLQDMFYPTGGSYEPLQRQLRDPDAQQVMSYLVSCALDASSQVPWKDPITGTPRTWKGKLGLCPEWKTGAPSLACKNRVSACLLARNNALGRRVELSLRGEDPSRPGLFSLEGVTLPVEHDPATDALVPSFTGCAAPSTVTTRDCGWKGDGIGRCVPGQVVRLGAGARAPDQCGTGAVLGSASGAPMMLRACEGITGCDAGSARHLAHGVGTCGTNQPSMTFTCPASGFFSVMSQAADSTQTGAVSVQEETSTPAATRYPLSEAEVFSVREGAYFGNIFEPTALGAKVYVDEFGELHGKQQIIRGSVYRKMYSCQAAGWSDAAAYAANRLCALPASGANCAAIPTGTCVNPAAPTYPSSRCVLSDGPVVPGDMDYEKCRDSTGAMWNEPITVFLHDACALLPKAPDACGMNGQR</sequence>
<name>A0A1L9B1F5_9BACT</name>
<evidence type="ECO:0000256" key="1">
    <source>
        <dbReference type="SAM" id="MobiDB-lite"/>
    </source>
</evidence>
<feature type="region of interest" description="Disordered" evidence="1">
    <location>
        <begin position="1"/>
        <end position="31"/>
    </location>
</feature>
<dbReference type="Proteomes" id="UP000182229">
    <property type="component" value="Unassembled WGS sequence"/>
</dbReference>